<dbReference type="EMBL" id="FQWL01000003">
    <property type="protein sequence ID" value="SHG77515.1"/>
    <property type="molecule type" value="Genomic_DNA"/>
</dbReference>
<feature type="domain" description="HTH LytTR-type" evidence="2">
    <location>
        <begin position="152"/>
        <end position="253"/>
    </location>
</feature>
<dbReference type="Gene3D" id="2.40.50.1020">
    <property type="entry name" value="LytTr DNA-binding domain"/>
    <property type="match status" value="1"/>
</dbReference>
<keyword evidence="1" id="KW-0472">Membrane</keyword>
<reference evidence="4" key="1">
    <citation type="submission" date="2016-11" db="EMBL/GenBank/DDBJ databases">
        <authorList>
            <person name="Varghese N."/>
            <person name="Submissions S."/>
        </authorList>
    </citation>
    <scope>NUCLEOTIDE SEQUENCE [LARGE SCALE GENOMIC DNA]</scope>
    <source>
        <strain evidence="4">DSM 22638</strain>
    </source>
</reference>
<dbReference type="RefSeq" id="WP_073179979.1">
    <property type="nucleotide sequence ID" value="NZ_FQWL01000003.1"/>
</dbReference>
<feature type="transmembrane region" description="Helical" evidence="1">
    <location>
        <begin position="68"/>
        <end position="92"/>
    </location>
</feature>
<keyword evidence="3" id="KW-0238">DNA-binding</keyword>
<feature type="transmembrane region" description="Helical" evidence="1">
    <location>
        <begin position="29"/>
        <end position="47"/>
    </location>
</feature>
<proteinExistence type="predicted"/>
<dbReference type="Proteomes" id="UP000184532">
    <property type="component" value="Unassembled WGS sequence"/>
</dbReference>
<dbReference type="GO" id="GO:0003677">
    <property type="term" value="F:DNA binding"/>
    <property type="evidence" value="ECO:0007669"/>
    <property type="project" value="UniProtKB-KW"/>
</dbReference>
<keyword evidence="1" id="KW-0812">Transmembrane</keyword>
<dbReference type="InterPro" id="IPR007492">
    <property type="entry name" value="LytTR_DNA-bd_dom"/>
</dbReference>
<dbReference type="OrthoDB" id="1158957at2"/>
<sequence length="253" mass="28637">MAKQISLVTIFVLLNMGLGRMFQASLDASCFSELSILAITSFVFWNFSAKQIRTWGGKWAVTSTGKNLLIQSGLGLSASMVNIIIGQVLVVFLMTTIYNCTSPSFNVLNASLTNNVAVNLLCYFALLFYFIQKGRNPEPIQQDDIQKTNHRISVSKKGFQFLLEPHEIIYVETSNNCVVLHTEKGKFVKYQSLKSLSEHLCPDTFKRVHRSYLVNADFVDRIQKNQSGDGRLHLKTGDHIKFSRTYQQQLVQI</sequence>
<evidence type="ECO:0000313" key="3">
    <source>
        <dbReference type="EMBL" id="SHG77515.1"/>
    </source>
</evidence>
<protein>
    <submittedName>
        <fullName evidence="3">LytTr DNA-binding domain-containing protein</fullName>
    </submittedName>
</protein>
<keyword evidence="1" id="KW-1133">Transmembrane helix</keyword>
<organism evidence="3 4">
    <name type="scientific">Flagellimonas flava</name>
    <dbReference type="NCBI Taxonomy" id="570519"/>
    <lineage>
        <taxon>Bacteria</taxon>
        <taxon>Pseudomonadati</taxon>
        <taxon>Bacteroidota</taxon>
        <taxon>Flavobacteriia</taxon>
        <taxon>Flavobacteriales</taxon>
        <taxon>Flavobacteriaceae</taxon>
        <taxon>Flagellimonas</taxon>
    </lineage>
</organism>
<dbReference type="SMART" id="SM00850">
    <property type="entry name" value="LytTR"/>
    <property type="match status" value="1"/>
</dbReference>
<dbReference type="PANTHER" id="PTHR37299">
    <property type="entry name" value="TRANSCRIPTIONAL REGULATOR-RELATED"/>
    <property type="match status" value="1"/>
</dbReference>
<accession>A0A1M5MJX3</accession>
<evidence type="ECO:0000313" key="4">
    <source>
        <dbReference type="Proteomes" id="UP000184532"/>
    </source>
</evidence>
<dbReference type="InterPro" id="IPR046947">
    <property type="entry name" value="LytR-like"/>
</dbReference>
<dbReference type="Pfam" id="PF04397">
    <property type="entry name" value="LytTR"/>
    <property type="match status" value="1"/>
</dbReference>
<dbReference type="GO" id="GO:0000156">
    <property type="term" value="F:phosphorelay response regulator activity"/>
    <property type="evidence" value="ECO:0007669"/>
    <property type="project" value="InterPro"/>
</dbReference>
<feature type="transmembrane region" description="Helical" evidence="1">
    <location>
        <begin position="112"/>
        <end position="131"/>
    </location>
</feature>
<evidence type="ECO:0000256" key="1">
    <source>
        <dbReference type="SAM" id="Phobius"/>
    </source>
</evidence>
<gene>
    <name evidence="3" type="ORF">SAMN04488116_2486</name>
</gene>
<keyword evidence="4" id="KW-1185">Reference proteome</keyword>
<dbReference type="PROSITE" id="PS50930">
    <property type="entry name" value="HTH_LYTTR"/>
    <property type="match status" value="1"/>
</dbReference>
<dbReference type="PANTHER" id="PTHR37299:SF1">
    <property type="entry name" value="STAGE 0 SPORULATION PROTEIN A HOMOLOG"/>
    <property type="match status" value="1"/>
</dbReference>
<dbReference type="STRING" id="570519.SAMN04488116_2486"/>
<name>A0A1M5MJX3_9FLAO</name>
<dbReference type="AlphaFoldDB" id="A0A1M5MJX3"/>
<evidence type="ECO:0000259" key="2">
    <source>
        <dbReference type="PROSITE" id="PS50930"/>
    </source>
</evidence>